<evidence type="ECO:0000313" key="2">
    <source>
        <dbReference type="Proteomes" id="UP000007753"/>
    </source>
</evidence>
<reference evidence="1 2" key="1">
    <citation type="journal article" date="2010" name="J. Bacteriol.">
        <title>Complete genome sequence of the representative gamma-hexachlorocyclohexane-degrading bacterium Sphingobium japonicum UT26.</title>
        <authorList>
            <person name="Nagata Y."/>
            <person name="Ohtsubo Y."/>
            <person name="Endo R."/>
            <person name="Ichikawa N."/>
            <person name="Ankai A."/>
            <person name="Oguchi A."/>
            <person name="Fukui S."/>
            <person name="Fujita N."/>
            <person name="Tsuda M."/>
        </authorList>
    </citation>
    <scope>NUCLEOTIDE SEQUENCE [LARGE SCALE GENOMIC DNA]</scope>
    <source>
        <strain evidence="2">DSM 16413 / CCM 7287 / MTCC 6362 / UT26 / NBRC 101211 / UT26S</strain>
        <plasmid evidence="1 2">pCHQ1</plasmid>
    </source>
</reference>
<name>D4Z8S8_SPHIU</name>
<keyword evidence="1" id="KW-0614">Plasmid</keyword>
<protein>
    <submittedName>
        <fullName evidence="1">Uncharacterized protein</fullName>
    </submittedName>
</protein>
<dbReference type="EMBL" id="AP010805">
    <property type="protein sequence ID" value="BAI99010.1"/>
    <property type="molecule type" value="Genomic_DNA"/>
</dbReference>
<dbReference type="AlphaFoldDB" id="D4Z8S8"/>
<dbReference type="RefSeq" id="WP_013041601.1">
    <property type="nucleotide sequence ID" value="NC_014007.1"/>
</dbReference>
<dbReference type="Proteomes" id="UP000007753">
    <property type="component" value="Plasmid pCHQ1"/>
</dbReference>
<sequence>MQLQVQPAADLRALLDRNPVIGEPRRGPRRFWTTREEKLLGEHYPAGGVEACLLHLPGRTATAIYNHAATLGLQAPSTQKHDFRRQRWTSSDHIDAVIRRAYQRTPAKGDIDALAVAVGRPRWWVTKRASKLGLVTPRFKEPAWTDAERDVVHDNFHRSAKTIQRMLKRLGFVRTETAITVMGKRMGATREDPHHVTAHGLATLMGVDAKTVSGWIARGLLKARRRGTERTAAQGGDQHWIHLRDVRGFIIDNAAVVDIRKVDKFWFIDLLAHSHN</sequence>
<organism evidence="1 2">
    <name type="scientific">Sphingobium indicum (strain DSM 16413 / CCM 7287 / MTCC 6362 / UT26 / NBRC 101211 / UT26S)</name>
    <name type="common">Sphingobium japonicum</name>
    <dbReference type="NCBI Taxonomy" id="452662"/>
    <lineage>
        <taxon>Bacteria</taxon>
        <taxon>Pseudomonadati</taxon>
        <taxon>Pseudomonadota</taxon>
        <taxon>Alphaproteobacteria</taxon>
        <taxon>Sphingomonadales</taxon>
        <taxon>Sphingomonadaceae</taxon>
        <taxon>Sphingobium</taxon>
    </lineage>
</organism>
<evidence type="ECO:0000313" key="1">
    <source>
        <dbReference type="EMBL" id="BAI99010.1"/>
    </source>
</evidence>
<proteinExistence type="predicted"/>
<accession>D4Z8S8</accession>
<keyword evidence="2" id="KW-1185">Reference proteome</keyword>
<dbReference type="KEGG" id="sjp:SJA_P1-00580"/>
<gene>
    <name evidence="1" type="ordered locus">SJA_P1-00580</name>
</gene>
<dbReference type="GeneID" id="29275630"/>
<dbReference type="HOGENOM" id="CLU_1007989_0_0_5"/>
<geneLocation type="plasmid" evidence="1 2">
    <name>pCHQ1</name>
</geneLocation>